<evidence type="ECO:0000313" key="2">
    <source>
        <dbReference type="Proteomes" id="UP001156560"/>
    </source>
</evidence>
<reference evidence="1" key="1">
    <citation type="submission" date="2022-12" db="EMBL/GenBank/DDBJ databases">
        <title>Vibrio parahaemolyticus become highly virulent by producing novel Tc toxins.</title>
        <authorList>
            <person name="Yang F."/>
            <person name="You Y."/>
            <person name="Lai Q."/>
            <person name="Xu L."/>
            <person name="Li F."/>
        </authorList>
    </citation>
    <scope>NUCLEOTIDE SEQUENCE</scope>
    <source>
        <strain evidence="1">Vp-HL-202005</strain>
        <plasmid evidence="1">pHLA</plasmid>
    </source>
</reference>
<proteinExistence type="predicted"/>
<name>A0AA47LAJ5_VIBPH</name>
<dbReference type="Proteomes" id="UP001156560">
    <property type="component" value="Plasmid pHLA"/>
</dbReference>
<protein>
    <submittedName>
        <fullName evidence="1">Uncharacterized protein</fullName>
    </submittedName>
</protein>
<keyword evidence="1" id="KW-0614">Plasmid</keyword>
<dbReference type="EMBL" id="CP114196">
    <property type="protein sequence ID" value="WAT93748.1"/>
    <property type="molecule type" value="Genomic_DNA"/>
</dbReference>
<accession>A0AA47LAJ5</accession>
<evidence type="ECO:0000313" key="1">
    <source>
        <dbReference type="EMBL" id="WAT93748.1"/>
    </source>
</evidence>
<geneLocation type="plasmid" evidence="1 2">
    <name>pHLA</name>
</geneLocation>
<gene>
    <name evidence="1" type="ORF">O1Q84_25850</name>
</gene>
<dbReference type="AlphaFoldDB" id="A0AA47LAJ5"/>
<sequence>MSNFIELMESENVPTNFKFLLGFHQETSKLSHFGIAKHIGLLDQYIEDSVDLGLLNNMTLEELCIQFPHLNMSKEKLSILKSGVPYFNGLYQLEINKEAYKYKDLYDYCTDGKSIVLNLNNKPIIFLPSENDYYQLQLDISSKNHSNEIVFWLDCAGLLPTTDTESSAPGTGIAIQEQVMANNYYIAIAPESEIVRNLSRIDSSVFSKVNEKLYEDQLPHQAEGCIEFLSFAEKHLIHKIHFNIIDNSINRVVCLNQMVTESFDWTSLGMYQGLKLFLQESGIPTKALNETPYSGFTVIEMLTSEHTDESFECGIKINSIPIPGGYTLILDMMYTSEFEIETNQTSTPEIQEGIVQLSFGSIKQDPLGGMINSVREHLNEENGDTFLAYEDSFPIYLTDLVHTNLSGDINSLLSQYASSGMQFLIIGEISSEFIANTALIAAQNGFMVFGWVYSATESGALKKFTYKQSIYRQSEPHALGQLVRPIQIEHETSE</sequence>
<dbReference type="RefSeq" id="WP_025767006.1">
    <property type="nucleotide sequence ID" value="NZ_CP114196.1"/>
</dbReference>
<organism evidence="1 2">
    <name type="scientific">Vibrio parahaemolyticus</name>
    <dbReference type="NCBI Taxonomy" id="670"/>
    <lineage>
        <taxon>Bacteria</taxon>
        <taxon>Pseudomonadati</taxon>
        <taxon>Pseudomonadota</taxon>
        <taxon>Gammaproteobacteria</taxon>
        <taxon>Vibrionales</taxon>
        <taxon>Vibrionaceae</taxon>
        <taxon>Vibrio</taxon>
    </lineage>
</organism>